<keyword evidence="3" id="KW-1185">Reference proteome</keyword>
<dbReference type="EMBL" id="CP072748">
    <property type="protein sequence ID" value="QTX12727.1"/>
    <property type="molecule type" value="Genomic_DNA"/>
</dbReference>
<dbReference type="Pfam" id="PF05930">
    <property type="entry name" value="Phage_AlpA"/>
    <property type="match status" value="1"/>
</dbReference>
<reference evidence="2" key="2">
    <citation type="submission" date="2021-04" db="EMBL/GenBank/DDBJ databases">
        <title>Complete Genome and methylome analysis of Thiothrix fructosivorans ATCC 49748.</title>
        <authorList>
            <person name="Fomenkov A."/>
            <person name="Sun L."/>
            <person name="Vincze T."/>
            <person name="Grabovich M.Y."/>
            <person name="Roberts R.J."/>
        </authorList>
    </citation>
    <scope>NUCLEOTIDE SEQUENCE</scope>
    <source>
        <strain evidence="2">ATCC 49748</strain>
    </source>
</reference>
<gene>
    <name evidence="2" type="ORF">J1836_004340</name>
    <name evidence="1" type="ORF">J1836_08485</name>
</gene>
<evidence type="ECO:0000313" key="3">
    <source>
        <dbReference type="Proteomes" id="UP000664466"/>
    </source>
</evidence>
<dbReference type="PANTHER" id="PTHR36154:SF1">
    <property type="entry name" value="DNA-BINDING TRANSCRIPTIONAL ACTIVATOR ALPA"/>
    <property type="match status" value="1"/>
</dbReference>
<dbReference type="InterPro" id="IPR010260">
    <property type="entry name" value="AlpA"/>
</dbReference>
<dbReference type="EMBL" id="JAFMPM010000006">
    <property type="protein sequence ID" value="MBO0612962.1"/>
    <property type="molecule type" value="Genomic_DNA"/>
</dbReference>
<organism evidence="2">
    <name type="scientific">Thiothrix fructosivorans</name>
    <dbReference type="NCBI Taxonomy" id="111770"/>
    <lineage>
        <taxon>Bacteria</taxon>
        <taxon>Pseudomonadati</taxon>
        <taxon>Pseudomonadota</taxon>
        <taxon>Gammaproteobacteria</taxon>
        <taxon>Thiotrichales</taxon>
        <taxon>Thiotrichaceae</taxon>
        <taxon>Thiothrix</taxon>
    </lineage>
</organism>
<dbReference type="AlphaFoldDB" id="A0A8B0SSS4"/>
<name>A0A8B0SSS4_9GAMM</name>
<dbReference type="PANTHER" id="PTHR36154">
    <property type="entry name" value="DNA-BINDING TRANSCRIPTIONAL ACTIVATOR ALPA"/>
    <property type="match status" value="1"/>
</dbReference>
<dbReference type="InterPro" id="IPR009061">
    <property type="entry name" value="DNA-bd_dom_put_sf"/>
</dbReference>
<dbReference type="Gene3D" id="1.10.238.160">
    <property type="match status" value="1"/>
</dbReference>
<dbReference type="InterPro" id="IPR052931">
    <property type="entry name" value="Prophage_regulatory_activator"/>
</dbReference>
<protein>
    <submittedName>
        <fullName evidence="2">AlpA family transcriptional regulator</fullName>
    </submittedName>
</protein>
<evidence type="ECO:0000313" key="2">
    <source>
        <dbReference type="EMBL" id="QTX12727.1"/>
    </source>
</evidence>
<proteinExistence type="predicted"/>
<dbReference type="Proteomes" id="UP000664466">
    <property type="component" value="Unassembled WGS sequence"/>
</dbReference>
<reference evidence="1 3" key="1">
    <citation type="submission" date="2021-03" db="EMBL/GenBank/DDBJ databases">
        <title>Draft genome and methylome analysis of Thiotrix fructosivoruns ATCC 49748.</title>
        <authorList>
            <person name="Fomenkov A."/>
            <person name="Grabovich M.Y."/>
            <person name="Roberts R.J."/>
        </authorList>
    </citation>
    <scope>NUCLEOTIDE SEQUENCE [LARGE SCALE GENOMIC DNA]</scope>
    <source>
        <strain evidence="1 3">ATCC 49748</strain>
    </source>
</reference>
<dbReference type="SUPFAM" id="SSF46955">
    <property type="entry name" value="Putative DNA-binding domain"/>
    <property type="match status" value="1"/>
</dbReference>
<evidence type="ECO:0000313" key="1">
    <source>
        <dbReference type="EMBL" id="MBO0612962.1"/>
    </source>
</evidence>
<sequence>MTNDNTQNNRILREPEIIHRTGLSRSTLLRWEKQGKFPKRRKLGSWLVGWLESDFQAWLNGGDK</sequence>
<accession>A0A8B0SSS4</accession>